<accession>A0ABP0FXN5</accession>
<dbReference type="Proteomes" id="UP001642483">
    <property type="component" value="Unassembled WGS sequence"/>
</dbReference>
<dbReference type="InterPro" id="IPR016187">
    <property type="entry name" value="CTDL_fold"/>
</dbReference>
<evidence type="ECO:0000256" key="1">
    <source>
        <dbReference type="SAM" id="Phobius"/>
    </source>
</evidence>
<evidence type="ECO:0000313" key="3">
    <source>
        <dbReference type="Proteomes" id="UP001642483"/>
    </source>
</evidence>
<dbReference type="SUPFAM" id="SSF56436">
    <property type="entry name" value="C-type lectin-like"/>
    <property type="match status" value="1"/>
</dbReference>
<gene>
    <name evidence="2" type="ORF">CVLEPA_LOCUS14396</name>
</gene>
<keyword evidence="1" id="KW-1133">Transmembrane helix</keyword>
<name>A0ABP0FXN5_CLALP</name>
<keyword evidence="1" id="KW-0812">Transmembrane</keyword>
<sequence>MPVGNLIYTIFDGNMQYSYHFIGKNLYEAAKLCSSNYVKGSLVYDNKKAIKFVVANLPTRSNFEFWLPYVKIRRNSKNYVWLKPPFQQPNQGVPCFGYTYSSLYRFSPTRSRRRCNYITPFVCQSTNSSNLSIGTPYPTMPDITQMQTTLTPRSTSSNLYQLNNLGLILAAAGLLCFLLVLLLLGILCRYKWKITSQKQALINNESAPAKRSSHLDENTTVEPTRAGGSYVQNVFTLKPKTREHGEEGYYSIRTNLQSEVPRIDEVVYNDVAPQIRPAAKKAFYINSN</sequence>
<evidence type="ECO:0000313" key="2">
    <source>
        <dbReference type="EMBL" id="CAK8683311.1"/>
    </source>
</evidence>
<proteinExistence type="predicted"/>
<keyword evidence="1" id="KW-0472">Membrane</keyword>
<keyword evidence="3" id="KW-1185">Reference proteome</keyword>
<feature type="transmembrane region" description="Helical" evidence="1">
    <location>
        <begin position="165"/>
        <end position="188"/>
    </location>
</feature>
<dbReference type="EMBL" id="CAWYQH010000097">
    <property type="protein sequence ID" value="CAK8683311.1"/>
    <property type="molecule type" value="Genomic_DNA"/>
</dbReference>
<comment type="caution">
    <text evidence="2">The sequence shown here is derived from an EMBL/GenBank/DDBJ whole genome shotgun (WGS) entry which is preliminary data.</text>
</comment>
<organism evidence="2 3">
    <name type="scientific">Clavelina lepadiformis</name>
    <name type="common">Light-bulb sea squirt</name>
    <name type="synonym">Ascidia lepadiformis</name>
    <dbReference type="NCBI Taxonomy" id="159417"/>
    <lineage>
        <taxon>Eukaryota</taxon>
        <taxon>Metazoa</taxon>
        <taxon>Chordata</taxon>
        <taxon>Tunicata</taxon>
        <taxon>Ascidiacea</taxon>
        <taxon>Aplousobranchia</taxon>
        <taxon>Clavelinidae</taxon>
        <taxon>Clavelina</taxon>
    </lineage>
</organism>
<protein>
    <submittedName>
        <fullName evidence="2">Uncharacterized protein</fullName>
    </submittedName>
</protein>
<reference evidence="2 3" key="1">
    <citation type="submission" date="2024-02" db="EMBL/GenBank/DDBJ databases">
        <authorList>
            <person name="Daric V."/>
            <person name="Darras S."/>
        </authorList>
    </citation>
    <scope>NUCLEOTIDE SEQUENCE [LARGE SCALE GENOMIC DNA]</scope>
</reference>